<accession>A0A392S8M3</accession>
<comment type="caution">
    <text evidence="1">The sequence shown here is derived from an EMBL/GenBank/DDBJ whole genome shotgun (WGS) entry which is preliminary data.</text>
</comment>
<keyword evidence="2" id="KW-1185">Reference proteome</keyword>
<feature type="non-terminal residue" evidence="1">
    <location>
        <position position="1"/>
    </location>
</feature>
<proteinExistence type="predicted"/>
<evidence type="ECO:0000313" key="1">
    <source>
        <dbReference type="EMBL" id="MCI45231.1"/>
    </source>
</evidence>
<protein>
    <submittedName>
        <fullName evidence="1">Uncharacterized protein</fullName>
    </submittedName>
</protein>
<organism evidence="1 2">
    <name type="scientific">Trifolium medium</name>
    <dbReference type="NCBI Taxonomy" id="97028"/>
    <lineage>
        <taxon>Eukaryota</taxon>
        <taxon>Viridiplantae</taxon>
        <taxon>Streptophyta</taxon>
        <taxon>Embryophyta</taxon>
        <taxon>Tracheophyta</taxon>
        <taxon>Spermatophyta</taxon>
        <taxon>Magnoliopsida</taxon>
        <taxon>eudicotyledons</taxon>
        <taxon>Gunneridae</taxon>
        <taxon>Pentapetalae</taxon>
        <taxon>rosids</taxon>
        <taxon>fabids</taxon>
        <taxon>Fabales</taxon>
        <taxon>Fabaceae</taxon>
        <taxon>Papilionoideae</taxon>
        <taxon>50 kb inversion clade</taxon>
        <taxon>NPAAA clade</taxon>
        <taxon>Hologalegina</taxon>
        <taxon>IRL clade</taxon>
        <taxon>Trifolieae</taxon>
        <taxon>Trifolium</taxon>
    </lineage>
</organism>
<dbReference type="EMBL" id="LXQA010341040">
    <property type="protein sequence ID" value="MCI45231.1"/>
    <property type="molecule type" value="Genomic_DNA"/>
</dbReference>
<dbReference type="Proteomes" id="UP000265520">
    <property type="component" value="Unassembled WGS sequence"/>
</dbReference>
<name>A0A392S8M3_9FABA</name>
<reference evidence="1 2" key="1">
    <citation type="journal article" date="2018" name="Front. Plant Sci.">
        <title>Red Clover (Trifolium pratense) and Zigzag Clover (T. medium) - A Picture of Genomic Similarities and Differences.</title>
        <authorList>
            <person name="Dluhosova J."/>
            <person name="Istvanek J."/>
            <person name="Nedelnik J."/>
            <person name="Repkova J."/>
        </authorList>
    </citation>
    <scope>NUCLEOTIDE SEQUENCE [LARGE SCALE GENOMIC DNA]</scope>
    <source>
        <strain evidence="2">cv. 10/8</strain>
        <tissue evidence="1">Leaf</tissue>
    </source>
</reference>
<dbReference type="AlphaFoldDB" id="A0A392S8M3"/>
<evidence type="ECO:0000313" key="2">
    <source>
        <dbReference type="Proteomes" id="UP000265520"/>
    </source>
</evidence>
<sequence length="67" mass="7525">VLEEKRERLKKRYAEQLIQEVVASKAKARAVKSGNGFSLRRSYTGTIAKMLTKVTKRGKVAVKIMSS</sequence>